<dbReference type="Proteomes" id="UP001629113">
    <property type="component" value="Unassembled WGS sequence"/>
</dbReference>
<reference evidence="4 5" key="1">
    <citation type="submission" date="2024-06" db="EMBL/GenBank/DDBJ databases">
        <title>Complete genome of Phlyctema vagabunda strain 19-DSS-EL-015.</title>
        <authorList>
            <person name="Fiorenzani C."/>
        </authorList>
    </citation>
    <scope>NUCLEOTIDE SEQUENCE [LARGE SCALE GENOMIC DNA]</scope>
    <source>
        <strain evidence="4 5">19-DSS-EL-015</strain>
    </source>
</reference>
<evidence type="ECO:0000313" key="4">
    <source>
        <dbReference type="EMBL" id="KAL3425570.1"/>
    </source>
</evidence>
<dbReference type="PANTHER" id="PTHR12425">
    <property type="entry name" value="SYNEMBRYN"/>
    <property type="match status" value="1"/>
</dbReference>
<dbReference type="SUPFAM" id="SSF48371">
    <property type="entry name" value="ARM repeat"/>
    <property type="match status" value="1"/>
</dbReference>
<dbReference type="PANTHER" id="PTHR12425:SF5">
    <property type="entry name" value="SYNEMBRYN"/>
    <property type="match status" value="1"/>
</dbReference>
<protein>
    <submittedName>
        <fullName evidence="4">Synembryn-like protein C3E7.04c</fullName>
    </submittedName>
</protein>
<dbReference type="Pfam" id="PF10165">
    <property type="entry name" value="Ric8"/>
    <property type="match status" value="1"/>
</dbReference>
<dbReference type="Gene3D" id="1.25.10.10">
    <property type="entry name" value="Leucine-rich Repeat Variant"/>
    <property type="match status" value="1"/>
</dbReference>
<evidence type="ECO:0000313" key="5">
    <source>
        <dbReference type="Proteomes" id="UP001629113"/>
    </source>
</evidence>
<keyword evidence="5" id="KW-1185">Reference proteome</keyword>
<comment type="caution">
    <text evidence="4">The sequence shown here is derived from an EMBL/GenBank/DDBJ whole genome shotgun (WGS) entry which is preliminary data.</text>
</comment>
<sequence>MPASAPRSSTSSADISATGPAKLQEVTRLLDILTKDLDEISLLPHQRDAHLDSLKILGRDPVNAEPLFTKQAMETLTRHGFNSPSHTTSRNALRCICNIMVHRPETRQMFVDLGYEAKACNKLKNDNRDDEFLVSRVLFLTTYGTDIDIEKLIDQYHVAETISQNLSRHTKQYVTKSKKIKEIDPMEDMALDESLKLLFNLTHHCPQRASQFSPALHPILTIIVKRPIPANKPVDPPVRSLLHTLLNLELDDPHNISTMFPKSDQNLNISRILDILEMAVKAYTGENLEREVPPLLALLRRLYELSPKDVQSYTQSRALPSEEDRKEVLGRADTLSGRLLKLSTDPLAPSVRESCSALLFELSNQDAQTFVQNVGYGFAAGFLMNKDIAVPQNAMEAYSTNTSGEAASQARQIPVNPITGQRLDSEAKIDMPEMSEDEKEREAERLFVLFERLKQTGVMNVQNPVQKAYQEGRFLELDDDADSD</sequence>
<dbReference type="InterPro" id="IPR011989">
    <property type="entry name" value="ARM-like"/>
</dbReference>
<name>A0ABR4PQM7_9HELO</name>
<keyword evidence="3" id="KW-0143">Chaperone</keyword>
<gene>
    <name evidence="4" type="ORF">PVAG01_02361</name>
</gene>
<comment type="similarity">
    <text evidence="1">Belongs to the synembryn family.</text>
</comment>
<evidence type="ECO:0000256" key="1">
    <source>
        <dbReference type="ARBA" id="ARBA00009049"/>
    </source>
</evidence>
<dbReference type="EMBL" id="JBFCZG010000002">
    <property type="protein sequence ID" value="KAL3425570.1"/>
    <property type="molecule type" value="Genomic_DNA"/>
</dbReference>
<keyword evidence="2" id="KW-0344">Guanine-nucleotide releasing factor</keyword>
<proteinExistence type="inferred from homology"/>
<accession>A0ABR4PQM7</accession>
<evidence type="ECO:0000256" key="3">
    <source>
        <dbReference type="ARBA" id="ARBA00023186"/>
    </source>
</evidence>
<evidence type="ECO:0000256" key="2">
    <source>
        <dbReference type="ARBA" id="ARBA00022658"/>
    </source>
</evidence>
<organism evidence="4 5">
    <name type="scientific">Phlyctema vagabunda</name>
    <dbReference type="NCBI Taxonomy" id="108571"/>
    <lineage>
        <taxon>Eukaryota</taxon>
        <taxon>Fungi</taxon>
        <taxon>Dikarya</taxon>
        <taxon>Ascomycota</taxon>
        <taxon>Pezizomycotina</taxon>
        <taxon>Leotiomycetes</taxon>
        <taxon>Helotiales</taxon>
        <taxon>Dermateaceae</taxon>
        <taxon>Phlyctema</taxon>
    </lineage>
</organism>
<dbReference type="InterPro" id="IPR016024">
    <property type="entry name" value="ARM-type_fold"/>
</dbReference>
<dbReference type="InterPro" id="IPR019318">
    <property type="entry name" value="Gua_nucleotide_exch_fac_Ric8"/>
</dbReference>